<keyword evidence="3" id="KW-1185">Reference proteome</keyword>
<gene>
    <name evidence="2" type="ORF">C5O23_06160</name>
</gene>
<organism evidence="2 3">
    <name type="scientific">Duncaniella muris</name>
    <dbReference type="NCBI Taxonomy" id="2094150"/>
    <lineage>
        <taxon>Bacteria</taxon>
        <taxon>Pseudomonadati</taxon>
        <taxon>Bacteroidota</taxon>
        <taxon>Bacteroidia</taxon>
        <taxon>Bacteroidales</taxon>
        <taxon>Muribaculaceae</taxon>
        <taxon>Duncaniella</taxon>
    </lineage>
</organism>
<evidence type="ECO:0000313" key="3">
    <source>
        <dbReference type="Proteomes" id="UP000244905"/>
    </source>
</evidence>
<protein>
    <submittedName>
        <fullName evidence="2">GLPGLI family protein</fullName>
    </submittedName>
</protein>
<dbReference type="Proteomes" id="UP000244905">
    <property type="component" value="Unassembled WGS sequence"/>
</dbReference>
<feature type="region of interest" description="Disordered" evidence="1">
    <location>
        <begin position="1"/>
        <end position="21"/>
    </location>
</feature>
<dbReference type="Pfam" id="PF09697">
    <property type="entry name" value="Porph_ging"/>
    <property type="match status" value="1"/>
</dbReference>
<sequence>MLGLGVNAQEQKKQPDAGAQQANEMVNKMKEEAAAYYAGADTADYGVRYRLRYLCNKKKNIRFEEDRVVLISPDVTLDMSYQGIGETRWRMANPKGQGGDRSLAYHLTPNFYFYYPSSGRMVRTYRIITEEFLLDDARCENNWKITDEEKKIGEYNCRKATLDRGGRRWTAWFTTDLPHRGAPQTFTGLPGVVLEVADADREVCWMFNGLVNSIPDSKLYIKMPEKFVQATPEEFRKILRVFSLSDNSYVQQSGVMSKNSSHYPEKYTPSTGIDACEIDNPIER</sequence>
<accession>A0A2V1INM7</accession>
<name>A0A2V1INM7_9BACT</name>
<proteinExistence type="predicted"/>
<dbReference type="AlphaFoldDB" id="A0A2V1INM7"/>
<dbReference type="NCBIfam" id="TIGR01200">
    <property type="entry name" value="GLPGLI"/>
    <property type="match status" value="1"/>
</dbReference>
<dbReference type="InterPro" id="IPR005901">
    <property type="entry name" value="GLPGLI"/>
</dbReference>
<evidence type="ECO:0000313" key="2">
    <source>
        <dbReference type="EMBL" id="PWB02633.1"/>
    </source>
</evidence>
<reference evidence="3" key="1">
    <citation type="submission" date="2018-02" db="EMBL/GenBank/DDBJ databases">
        <authorList>
            <person name="Clavel T."/>
            <person name="Strowig T."/>
        </authorList>
    </citation>
    <scope>NUCLEOTIDE SEQUENCE [LARGE SCALE GENOMIC DNA]</scope>
    <source>
        <strain evidence="3">DSM 103720</strain>
    </source>
</reference>
<dbReference type="EMBL" id="PUEC01000011">
    <property type="protein sequence ID" value="PWB02633.1"/>
    <property type="molecule type" value="Genomic_DNA"/>
</dbReference>
<evidence type="ECO:0000256" key="1">
    <source>
        <dbReference type="SAM" id="MobiDB-lite"/>
    </source>
</evidence>
<comment type="caution">
    <text evidence="2">The sequence shown here is derived from an EMBL/GenBank/DDBJ whole genome shotgun (WGS) entry which is preliminary data.</text>
</comment>